<comment type="caution">
    <text evidence="1">The sequence shown here is derived from an EMBL/GenBank/DDBJ whole genome shotgun (WGS) entry which is preliminary data.</text>
</comment>
<dbReference type="InterPro" id="IPR023157">
    <property type="entry name" value="AGR-C-984p-like_sf"/>
</dbReference>
<keyword evidence="1" id="KW-0282">Flagellum</keyword>
<accession>A0A0F4VPP5</accession>
<dbReference type="Gene3D" id="1.10.3700.10">
    <property type="entry name" value="AGR C 984p-like"/>
    <property type="match status" value="2"/>
</dbReference>
<keyword evidence="2" id="KW-1185">Reference proteome</keyword>
<gene>
    <name evidence="1" type="ORF">DJ66_0251</name>
</gene>
<reference evidence="1 2" key="1">
    <citation type="journal article" date="2015" name="Phytopathology">
        <title>Genomes of Candidatus Liberibacter solanacearum haplotype A from New Zealand and the USA suggest significant genome plasticity in the species.</title>
        <authorList>
            <person name="Thompson S.M."/>
            <person name="Johnson C.P."/>
            <person name="Lu A.Y."/>
            <person name="Frampton R.A."/>
            <person name="Sullivan K.L."/>
            <person name="Fiers M.W."/>
            <person name="Crowhurst R.N."/>
            <person name="Pitman A.R."/>
            <person name="Scott I."/>
            <person name="Gudmestad N.C."/>
            <person name="Smith G.R."/>
        </authorList>
    </citation>
    <scope>NUCLEOTIDE SEQUENCE [LARGE SCALE GENOMIC DNA]</scope>
    <source>
        <strain evidence="1 2">LsoNZ1</strain>
    </source>
</reference>
<name>A0A0F4VPP5_9HYPH</name>
<dbReference type="SUPFAM" id="SSF158837">
    <property type="entry name" value="AGR C 984p-like"/>
    <property type="match status" value="5"/>
</dbReference>
<dbReference type="InterPro" id="IPR010626">
    <property type="entry name" value="DUF1217"/>
</dbReference>
<sequence length="757" mass="88316">MSLANVWSYSMISTASISNLILSDKVYKKSIATISKDPIVSREEKYYKEKIKKISTVEEFINDKRLLNYVLKAFDLSDMSHAKTFLQKIVTSDLSVPESLVKKMNSKKYQRFASQFDFSPAPKSIQTTIQQKKVIEDYIKSYKRKEKDALEESKYFRQNINNITSVDQLIKNQRLVNYALQSFDINPQYISLSSLKESLTSELDHTKKKTPRENLLHALADNFRFQSNGSPIHKDKILTNMQIENMVHNYFSHTIMSVPEEVIFSDQKYYRSSIDSIPSFEQLLKDPKLYKILQISLSLDPKVTEKNFLKLIKNNDPSIVLVKKFFQIDYADDINSRPAIQTKKQIDKLLFLYQTNCKKLRSQTIESLIENYKKDISGDIKSVDQFLNIKPKLYISSNKSKPITPLEFALQAYGIKKNDLNKYRLRDILISDPSDSKSYVNQLKDNRFINLHNAFNFDKKGKIGFNPLTQSKLTLRDNVMNYIGYKKSLYNENKIFSSVQNIRMKKDTDKEVEYYTSNIQKIHSFNDLLANKRILNFLLESKEIDPKKVKNSFLEKIFKSDLNNTKSLANTYKDSRYKEIILSFNFDIHGTKSNKNTGKVQDNFHIDHVVDLYKNQILEKKEEEKDPDVALLLYFKRTIPTIKNIYDILGDKKLFQVISKKLRLSPHFPSLPESTKIHILKKLINIKDFKDPKKLENFLYAVNVNHYKSTTHKIALTLAFFPPFEKDSMDDPEKNISLQLSPNKKENGKFSILNLFS</sequence>
<proteinExistence type="predicted"/>
<keyword evidence="1" id="KW-0969">Cilium</keyword>
<evidence type="ECO:0000313" key="2">
    <source>
        <dbReference type="Proteomes" id="UP000033731"/>
    </source>
</evidence>
<dbReference type="EMBL" id="JMTK01000001">
    <property type="protein sequence ID" value="KJZ82642.1"/>
    <property type="molecule type" value="Genomic_DNA"/>
</dbReference>
<evidence type="ECO:0000313" key="1">
    <source>
        <dbReference type="EMBL" id="KJZ82642.1"/>
    </source>
</evidence>
<dbReference type="Pfam" id="PF06748">
    <property type="entry name" value="DUF1217"/>
    <property type="match status" value="3"/>
</dbReference>
<dbReference type="Proteomes" id="UP000033731">
    <property type="component" value="Unassembled WGS sequence"/>
</dbReference>
<dbReference type="PATRIC" id="fig|556287.9.peg.266"/>
<keyword evidence="1" id="KW-0966">Cell projection</keyword>
<dbReference type="AlphaFoldDB" id="A0A0F4VPP5"/>
<protein>
    <submittedName>
        <fullName evidence="1">Flagellar basal-body rod protein FlgF</fullName>
    </submittedName>
</protein>
<organism evidence="1 2">
    <name type="scientific">Candidatus Liberibacter solanacearum</name>
    <dbReference type="NCBI Taxonomy" id="556287"/>
    <lineage>
        <taxon>Bacteria</taxon>
        <taxon>Pseudomonadati</taxon>
        <taxon>Pseudomonadota</taxon>
        <taxon>Alphaproteobacteria</taxon>
        <taxon>Hyphomicrobiales</taxon>
        <taxon>Rhizobiaceae</taxon>
        <taxon>Liberibacter</taxon>
    </lineage>
</organism>